<sequence length="181" mass="19750">MIIPLEQHEFAKQFFCSVSGGALTPGSSAFIAAELASTGTSWFNLGVDAEAYTVVQFLAAGLAATTFKVTHEADLDSSEAKSITSQSAHLGFCFANPWDEHNTSQLFCFYIVPVFSLQEEVDWRGDLSRRSVNHRFCEFAAVGMGSLREANWRWFEPGADTGLNFMFFGPTPQSAATGTPI</sequence>
<organism evidence="1 2">
    <name type="scientific">Symbiodinium microadriaticum</name>
    <name type="common">Dinoflagellate</name>
    <name type="synonym">Zooxanthella microadriatica</name>
    <dbReference type="NCBI Taxonomy" id="2951"/>
    <lineage>
        <taxon>Eukaryota</taxon>
        <taxon>Sar</taxon>
        <taxon>Alveolata</taxon>
        <taxon>Dinophyceae</taxon>
        <taxon>Suessiales</taxon>
        <taxon>Symbiodiniaceae</taxon>
        <taxon>Symbiodinium</taxon>
    </lineage>
</organism>
<dbReference type="OrthoDB" id="437052at2759"/>
<evidence type="ECO:0000313" key="2">
    <source>
        <dbReference type="Proteomes" id="UP000186817"/>
    </source>
</evidence>
<protein>
    <submittedName>
        <fullName evidence="1">Uncharacterized protein</fullName>
    </submittedName>
</protein>
<evidence type="ECO:0000313" key="1">
    <source>
        <dbReference type="EMBL" id="OLP95753.1"/>
    </source>
</evidence>
<dbReference type="AlphaFoldDB" id="A0A1Q9DKS8"/>
<proteinExistence type="predicted"/>
<keyword evidence="2" id="KW-1185">Reference proteome</keyword>
<accession>A0A1Q9DKS8</accession>
<dbReference type="EMBL" id="LSRX01000491">
    <property type="protein sequence ID" value="OLP95753.1"/>
    <property type="molecule type" value="Genomic_DNA"/>
</dbReference>
<dbReference type="Proteomes" id="UP000186817">
    <property type="component" value="Unassembled WGS sequence"/>
</dbReference>
<name>A0A1Q9DKS8_SYMMI</name>
<gene>
    <name evidence="1" type="ORF">AK812_SmicGene22066</name>
</gene>
<reference evidence="1 2" key="1">
    <citation type="submission" date="2016-02" db="EMBL/GenBank/DDBJ databases">
        <title>Genome analysis of coral dinoflagellate symbionts highlights evolutionary adaptations to a symbiotic lifestyle.</title>
        <authorList>
            <person name="Aranda M."/>
            <person name="Li Y."/>
            <person name="Liew Y.J."/>
            <person name="Baumgarten S."/>
            <person name="Simakov O."/>
            <person name="Wilson M."/>
            <person name="Piel J."/>
            <person name="Ashoor H."/>
            <person name="Bougouffa S."/>
            <person name="Bajic V.B."/>
            <person name="Ryu T."/>
            <person name="Ravasi T."/>
            <person name="Bayer T."/>
            <person name="Micklem G."/>
            <person name="Kim H."/>
            <person name="Bhak J."/>
            <person name="Lajeunesse T.C."/>
            <person name="Voolstra C.R."/>
        </authorList>
    </citation>
    <scope>NUCLEOTIDE SEQUENCE [LARGE SCALE GENOMIC DNA]</scope>
    <source>
        <strain evidence="1 2">CCMP2467</strain>
    </source>
</reference>
<comment type="caution">
    <text evidence="1">The sequence shown here is derived from an EMBL/GenBank/DDBJ whole genome shotgun (WGS) entry which is preliminary data.</text>
</comment>